<reference evidence="4 5" key="1">
    <citation type="submission" date="2024-04" db="EMBL/GenBank/DDBJ databases">
        <title>The reference genome of an endangered Asteraceae, Deinandra increscens subsp. villosa, native to the Central Coast of California.</title>
        <authorList>
            <person name="Guilliams M."/>
            <person name="Hasenstab-Lehman K."/>
            <person name="Meyer R."/>
            <person name="Mcevoy S."/>
        </authorList>
    </citation>
    <scope>NUCLEOTIDE SEQUENCE [LARGE SCALE GENOMIC DNA]</scope>
    <source>
        <tissue evidence="4">Leaf</tissue>
    </source>
</reference>
<evidence type="ECO:0000256" key="2">
    <source>
        <dbReference type="ARBA" id="ARBA00023242"/>
    </source>
</evidence>
<protein>
    <recommendedName>
        <fullName evidence="3">ENT domain-containing protein</fullName>
    </recommendedName>
</protein>
<evidence type="ECO:0000313" key="5">
    <source>
        <dbReference type="Proteomes" id="UP001408789"/>
    </source>
</evidence>
<dbReference type="Pfam" id="PF05641">
    <property type="entry name" value="Agenet"/>
    <property type="match status" value="1"/>
</dbReference>
<dbReference type="EMBL" id="JBCNJP010000010">
    <property type="protein sequence ID" value="KAK9071935.1"/>
    <property type="molecule type" value="Genomic_DNA"/>
</dbReference>
<evidence type="ECO:0000313" key="4">
    <source>
        <dbReference type="EMBL" id="KAK9071935.1"/>
    </source>
</evidence>
<accession>A0AAP0DB51</accession>
<feature type="domain" description="ENT" evidence="3">
    <location>
        <begin position="358"/>
        <end position="403"/>
    </location>
</feature>
<keyword evidence="5" id="KW-1185">Reference proteome</keyword>
<evidence type="ECO:0000256" key="1">
    <source>
        <dbReference type="ARBA" id="ARBA00004123"/>
    </source>
</evidence>
<comment type="caution">
    <text evidence="4">The sequence shown here is derived from an EMBL/GenBank/DDBJ whole genome shotgun (WGS) entry which is preliminary data.</text>
</comment>
<dbReference type="InterPro" id="IPR008395">
    <property type="entry name" value="Agenet-like_dom"/>
</dbReference>
<dbReference type="PANTHER" id="PTHR31917">
    <property type="entry name" value="AGENET DOMAIN-CONTAINING PROTEIN-RELATED"/>
    <property type="match status" value="1"/>
</dbReference>
<name>A0AAP0DB51_9ASTR</name>
<sequence length="403" mass="45875">MKNDGRRKQPSSTILVFYNNKTSQQLLYQFQHLYLHTPSAADLKILSSLIWGKDTFWIMKYTGGSIVEVYCHQSWRCARVVSGKGHNYTVSYDVYPGFTNKDDVGRVSVKSIRPCAPLLEISESWVPGDVAEVFHDLSWKMAIVLKDFDWDQFLVRLVGSLHEFEVTKSELRVRQSYQDGEWSVFGKVPSDHKDANFPKLVNYDQDLHEGDGKQDFYAKDRYVDTQNNHHLLEPHIVSPKTLKRASPCCHSQDETDKKRARNLRMSGKVGRQARVPGTSPEKVDVVASRKKYINRTYGCESSSGSCSINSYKSYEIDHGSGFVEDHESDAESVCQFGYHEASQSQSQETDRSPAYDAVGDEIHRLELHAYRYTMAALHASGPLTWEKESMVQGEIDVHLLTGD</sequence>
<dbReference type="Proteomes" id="UP001408789">
    <property type="component" value="Unassembled WGS sequence"/>
</dbReference>
<dbReference type="Gene3D" id="1.10.1240.40">
    <property type="entry name" value="ENT domain"/>
    <property type="match status" value="1"/>
</dbReference>
<dbReference type="SMART" id="SM00743">
    <property type="entry name" value="Agenet"/>
    <property type="match status" value="2"/>
</dbReference>
<gene>
    <name evidence="4" type="ORF">SSX86_008366</name>
</gene>
<evidence type="ECO:0000259" key="3">
    <source>
        <dbReference type="PROSITE" id="PS51138"/>
    </source>
</evidence>
<organism evidence="4 5">
    <name type="scientific">Deinandra increscens subsp. villosa</name>
    <dbReference type="NCBI Taxonomy" id="3103831"/>
    <lineage>
        <taxon>Eukaryota</taxon>
        <taxon>Viridiplantae</taxon>
        <taxon>Streptophyta</taxon>
        <taxon>Embryophyta</taxon>
        <taxon>Tracheophyta</taxon>
        <taxon>Spermatophyta</taxon>
        <taxon>Magnoliopsida</taxon>
        <taxon>eudicotyledons</taxon>
        <taxon>Gunneridae</taxon>
        <taxon>Pentapetalae</taxon>
        <taxon>asterids</taxon>
        <taxon>campanulids</taxon>
        <taxon>Asterales</taxon>
        <taxon>Asteraceae</taxon>
        <taxon>Asteroideae</taxon>
        <taxon>Heliantheae alliance</taxon>
        <taxon>Madieae</taxon>
        <taxon>Madiinae</taxon>
        <taxon>Deinandra</taxon>
    </lineage>
</organism>
<dbReference type="AlphaFoldDB" id="A0AAP0DB51"/>
<dbReference type="PANTHER" id="PTHR31917:SF68">
    <property type="entry name" value="PLANT TUDOR-LIKE RNA-BINDING PROTEIN-RELATED"/>
    <property type="match status" value="1"/>
</dbReference>
<dbReference type="InterPro" id="IPR005491">
    <property type="entry name" value="ENT_dom"/>
</dbReference>
<dbReference type="GO" id="GO:0005634">
    <property type="term" value="C:nucleus"/>
    <property type="evidence" value="ECO:0007669"/>
    <property type="project" value="UniProtKB-SubCell"/>
</dbReference>
<dbReference type="SUPFAM" id="SSF158639">
    <property type="entry name" value="ENT-like"/>
    <property type="match status" value="1"/>
</dbReference>
<comment type="subcellular location">
    <subcellularLocation>
        <location evidence="1">Nucleus</location>
    </subcellularLocation>
</comment>
<dbReference type="PROSITE" id="PS51138">
    <property type="entry name" value="ENT"/>
    <property type="match status" value="1"/>
</dbReference>
<proteinExistence type="predicted"/>
<dbReference type="InterPro" id="IPR014002">
    <property type="entry name" value="Agenet_dom_plant"/>
</dbReference>
<keyword evidence="2" id="KW-0539">Nucleus</keyword>
<dbReference type="InterPro" id="IPR036142">
    <property type="entry name" value="ENT_dom-like_sf"/>
</dbReference>